<reference evidence="2" key="1">
    <citation type="submission" date="2021-05" db="EMBL/GenBank/DDBJ databases">
        <title>A free-living protist that lacks canonical eukaryotic 1 DNA replication and segregation systems.</title>
        <authorList>
            <person name="Salas-Leiva D.E."/>
            <person name="Tromer E.C."/>
            <person name="Curtis B.A."/>
            <person name="Jerlstrom-Hultqvist J."/>
            <person name="Kolisko M."/>
            <person name="Yi Z."/>
            <person name="Salas-Leiva J.S."/>
            <person name="Gallot-Lavallee L."/>
            <person name="Kops G.J.P.L."/>
            <person name="Archibald J.M."/>
            <person name="Simpson A.G.B."/>
            <person name="Roger A.J."/>
        </authorList>
    </citation>
    <scope>NUCLEOTIDE SEQUENCE</scope>
    <source>
        <strain evidence="2">BICM</strain>
    </source>
</reference>
<sequence length="164" mass="17907">MTEEREEHRGGIIFINNDIDCDELKALQAEEDERGVFEEKEAAYQAHAQAPLVRYGTNWILLTLMAIDCAKGENDQLKIPLHAGPAGGEVCGCRPPTGHQLRAGGPAEEGPPQGQVPHREATSIPDSLESVMKRDATARVSVARARYVHLLTPPINRSPGRPLD</sequence>
<organism evidence="2 3">
    <name type="scientific">Carpediemonas membranifera</name>
    <dbReference type="NCBI Taxonomy" id="201153"/>
    <lineage>
        <taxon>Eukaryota</taxon>
        <taxon>Metamonada</taxon>
        <taxon>Carpediemonas-like organisms</taxon>
        <taxon>Carpediemonas</taxon>
    </lineage>
</organism>
<dbReference type="EMBL" id="JAHDYR010000005">
    <property type="protein sequence ID" value="KAG9396515.1"/>
    <property type="molecule type" value="Genomic_DNA"/>
</dbReference>
<evidence type="ECO:0000313" key="2">
    <source>
        <dbReference type="EMBL" id="KAG9396515.1"/>
    </source>
</evidence>
<name>A0A8J6B083_9EUKA</name>
<comment type="caution">
    <text evidence="2">The sequence shown here is derived from an EMBL/GenBank/DDBJ whole genome shotgun (WGS) entry which is preliminary data.</text>
</comment>
<feature type="compositionally biased region" description="Low complexity" evidence="1">
    <location>
        <begin position="103"/>
        <end position="116"/>
    </location>
</feature>
<dbReference type="Proteomes" id="UP000717585">
    <property type="component" value="Unassembled WGS sequence"/>
</dbReference>
<feature type="region of interest" description="Disordered" evidence="1">
    <location>
        <begin position="96"/>
        <end position="124"/>
    </location>
</feature>
<protein>
    <submittedName>
        <fullName evidence="2">Uncharacterized protein</fullName>
    </submittedName>
</protein>
<proteinExistence type="predicted"/>
<evidence type="ECO:0000256" key="1">
    <source>
        <dbReference type="SAM" id="MobiDB-lite"/>
    </source>
</evidence>
<dbReference type="AlphaFoldDB" id="A0A8J6B083"/>
<keyword evidence="3" id="KW-1185">Reference proteome</keyword>
<evidence type="ECO:0000313" key="3">
    <source>
        <dbReference type="Proteomes" id="UP000717585"/>
    </source>
</evidence>
<accession>A0A8J6B083</accession>
<gene>
    <name evidence="2" type="ORF">J8273_1513</name>
</gene>